<reference evidence="3 4" key="1">
    <citation type="journal article" date="2018" name="IMA Fungus">
        <title>IMA Genome-F 10: Nine draft genome sequences of Claviceps purpurea s.lat., including C. arundinis, C. humidiphila, and C. cf. spartinae, pseudomolecules for the pitch canker pathogen Fusarium circinatum, draft genome of Davidsoniella eucalypti, Grosmannia galeiformis, Quambalaria eucalypti, and Teratosphaeria destructans.</title>
        <authorList>
            <person name="Wingfield B.D."/>
            <person name="Liu M."/>
            <person name="Nguyen H.D."/>
            <person name="Lane F.A."/>
            <person name="Morgan S.W."/>
            <person name="De Vos L."/>
            <person name="Wilken P.M."/>
            <person name="Duong T.A."/>
            <person name="Aylward J."/>
            <person name="Coetzee M.P."/>
            <person name="Dadej K."/>
            <person name="De Beer Z.W."/>
            <person name="Findlay W."/>
            <person name="Havenga M."/>
            <person name="Kolarik M."/>
            <person name="Menzies J.G."/>
            <person name="Naidoo K."/>
            <person name="Pochopski O."/>
            <person name="Shoukouhi P."/>
            <person name="Santana Q.C."/>
            <person name="Seifert K.A."/>
            <person name="Soal N."/>
            <person name="Steenkamp E.T."/>
            <person name="Tatham C.T."/>
            <person name="van der Nest M.A."/>
            <person name="Wingfield M.J."/>
        </authorList>
    </citation>
    <scope>NUCLEOTIDE SEQUENCE [LARGE SCALE GENOMIC DNA]</scope>
    <source>
        <strain evidence="3">CMW44962</strain>
    </source>
</reference>
<dbReference type="AlphaFoldDB" id="A0A9W7SUQ8"/>
<feature type="domain" description="WKF" evidence="2">
    <location>
        <begin position="225"/>
        <end position="288"/>
    </location>
</feature>
<evidence type="ECO:0000256" key="1">
    <source>
        <dbReference type="SAM" id="MobiDB-lite"/>
    </source>
</evidence>
<evidence type="ECO:0000259" key="2">
    <source>
        <dbReference type="Pfam" id="PF10180"/>
    </source>
</evidence>
<name>A0A9W7SUQ8_9PEZI</name>
<reference evidence="3 4" key="2">
    <citation type="journal article" date="2021" name="Curr. Genet.">
        <title>Genetic response to nitrogen starvation in the aggressive Eucalyptus foliar pathogen Teratosphaeria destructans.</title>
        <authorList>
            <person name="Havenga M."/>
            <person name="Wingfield B.D."/>
            <person name="Wingfield M.J."/>
            <person name="Dreyer L.L."/>
            <person name="Roets F."/>
            <person name="Aylward J."/>
        </authorList>
    </citation>
    <scope>NUCLEOTIDE SEQUENCE [LARGE SCALE GENOMIC DNA]</scope>
    <source>
        <strain evidence="3">CMW44962</strain>
    </source>
</reference>
<feature type="compositionally biased region" description="Basic and acidic residues" evidence="1">
    <location>
        <begin position="371"/>
        <end position="381"/>
    </location>
</feature>
<proteinExistence type="predicted"/>
<feature type="compositionally biased region" description="Basic residues" evidence="1">
    <location>
        <begin position="60"/>
        <end position="69"/>
    </location>
</feature>
<feature type="region of interest" description="Disordered" evidence="1">
    <location>
        <begin position="21"/>
        <end position="219"/>
    </location>
</feature>
<organism evidence="3 4">
    <name type="scientific">Teratosphaeria destructans</name>
    <dbReference type="NCBI Taxonomy" id="418781"/>
    <lineage>
        <taxon>Eukaryota</taxon>
        <taxon>Fungi</taxon>
        <taxon>Dikarya</taxon>
        <taxon>Ascomycota</taxon>
        <taxon>Pezizomycotina</taxon>
        <taxon>Dothideomycetes</taxon>
        <taxon>Dothideomycetidae</taxon>
        <taxon>Mycosphaerellales</taxon>
        <taxon>Teratosphaeriaceae</taxon>
        <taxon>Teratosphaeria</taxon>
    </lineage>
</organism>
<feature type="compositionally biased region" description="Low complexity" evidence="1">
    <location>
        <begin position="94"/>
        <end position="111"/>
    </location>
</feature>
<feature type="region of interest" description="Disordered" evidence="1">
    <location>
        <begin position="326"/>
        <end position="346"/>
    </location>
</feature>
<dbReference type="Pfam" id="PF10180">
    <property type="entry name" value="WKF"/>
    <property type="match status" value="1"/>
</dbReference>
<feature type="compositionally biased region" description="Basic and acidic residues" evidence="1">
    <location>
        <begin position="50"/>
        <end position="59"/>
    </location>
</feature>
<dbReference type="PANTHER" id="PTHR22306:SF2">
    <property type="entry name" value="CHROMOSOME 7 OPEN READING FRAME 50"/>
    <property type="match status" value="1"/>
</dbReference>
<evidence type="ECO:0000313" key="3">
    <source>
        <dbReference type="EMBL" id="KAH9830686.1"/>
    </source>
</evidence>
<dbReference type="InterPro" id="IPR019327">
    <property type="entry name" value="WKF"/>
</dbReference>
<sequence>MAAHVDHVPAWKRLGLKLKYAKDTSGQPSPPRDSPSIVKQEPLRPQPNKRQRDESNQVHHHERPHKRGRNQPEISNPGSKAVSQPLITGGGFGSSSVAQVQRAIASAAAPSHTRFDDDEIHEVQEGTAQAKARSARSKSVSFTPDTKNGDGFSAQKLFKAWASGEQDQGTNDDRAQPSVEPPSPSTKQARKDKKVKSPTSKTLAKSKAQAASNSEANGAPPEYLEYVRQFYSEKSKWKFNKSKQNALLKNLFDIYRIPAEYDDAIIAYVGGLQGANAVQRVLEGAESVLKGLLNRQGRESDIDGMESREARRIAYAAALQREVVKLEKGPGDDDDGQPLEEMQREVERSRRAEAIFAELLPCHVLEARGSDAARPAVEHETSGAVKQQDSAGSVGANRRKRRKARTEVSSDESSSEDSSCESEDE</sequence>
<dbReference type="Proteomes" id="UP001138500">
    <property type="component" value="Unassembled WGS sequence"/>
</dbReference>
<feature type="compositionally biased region" description="Polar residues" evidence="1">
    <location>
        <begin position="72"/>
        <end position="86"/>
    </location>
</feature>
<dbReference type="EMBL" id="RIBY02001247">
    <property type="protein sequence ID" value="KAH9830686.1"/>
    <property type="molecule type" value="Genomic_DNA"/>
</dbReference>
<protein>
    <recommendedName>
        <fullName evidence="2">WKF domain-containing protein</fullName>
    </recommendedName>
</protein>
<feature type="compositionally biased region" description="Polar residues" evidence="1">
    <location>
        <begin position="197"/>
        <end position="216"/>
    </location>
</feature>
<evidence type="ECO:0000313" key="4">
    <source>
        <dbReference type="Proteomes" id="UP001138500"/>
    </source>
</evidence>
<feature type="region of interest" description="Disordered" evidence="1">
    <location>
        <begin position="371"/>
        <end position="425"/>
    </location>
</feature>
<feature type="compositionally biased region" description="Acidic residues" evidence="1">
    <location>
        <begin position="409"/>
        <end position="425"/>
    </location>
</feature>
<keyword evidence="4" id="KW-1185">Reference proteome</keyword>
<comment type="caution">
    <text evidence="3">The sequence shown here is derived from an EMBL/GenBank/DDBJ whole genome shotgun (WGS) entry which is preliminary data.</text>
</comment>
<dbReference type="PANTHER" id="PTHR22306">
    <property type="entry name" value="CHROMOSOME 7 OPEN READING FRAME 50"/>
    <property type="match status" value="1"/>
</dbReference>
<dbReference type="OrthoDB" id="10261563at2759"/>
<gene>
    <name evidence="3" type="ORF">Tdes44962_MAKER08996</name>
</gene>
<accession>A0A9W7SUQ8</accession>